<evidence type="ECO:0000256" key="1">
    <source>
        <dbReference type="ARBA" id="ARBA00022741"/>
    </source>
</evidence>
<keyword evidence="2" id="KW-0067">ATP-binding</keyword>
<name>A0A2W4XQX8_9CYAN</name>
<protein>
    <submittedName>
        <fullName evidence="5">Single-stranded DNA-binding protein</fullName>
    </submittedName>
</protein>
<evidence type="ECO:0000259" key="4">
    <source>
        <dbReference type="PROSITE" id="PS51061"/>
    </source>
</evidence>
<dbReference type="PANTHER" id="PTHR20953">
    <property type="entry name" value="KINASE-RELATED"/>
    <property type="match status" value="1"/>
</dbReference>
<dbReference type="SUPFAM" id="SSF82708">
    <property type="entry name" value="R3H domain"/>
    <property type="match status" value="1"/>
</dbReference>
<organism evidence="5 6">
    <name type="scientific">Phormidesmis priestleyi</name>
    <dbReference type="NCBI Taxonomy" id="268141"/>
    <lineage>
        <taxon>Bacteria</taxon>
        <taxon>Bacillati</taxon>
        <taxon>Cyanobacteriota</taxon>
        <taxon>Cyanophyceae</taxon>
        <taxon>Leptolyngbyales</taxon>
        <taxon>Leptolyngbyaceae</taxon>
        <taxon>Phormidesmis</taxon>
    </lineage>
</organism>
<dbReference type="AlphaFoldDB" id="A0A2W4XQX8"/>
<evidence type="ECO:0000313" key="5">
    <source>
        <dbReference type="EMBL" id="PZO59334.1"/>
    </source>
</evidence>
<dbReference type="Gene3D" id="3.40.50.300">
    <property type="entry name" value="P-loop containing nucleotide triphosphate hydrolases"/>
    <property type="match status" value="1"/>
</dbReference>
<keyword evidence="5" id="KW-0238">DNA-binding</keyword>
<dbReference type="CDD" id="cd02645">
    <property type="entry name" value="R3H_AAA"/>
    <property type="match status" value="1"/>
</dbReference>
<dbReference type="InterPro" id="IPR034081">
    <property type="entry name" value="R3H_AAA"/>
</dbReference>
<comment type="caution">
    <text evidence="5">The sequence shown here is derived from an EMBL/GenBank/DDBJ whole genome shotgun (WGS) entry which is preliminary data.</text>
</comment>
<dbReference type="PANTHER" id="PTHR20953:SF3">
    <property type="entry name" value="P-LOOP CONTAINING NUCLEOSIDE TRIPHOSPHATE HYDROLASES SUPERFAMILY PROTEIN"/>
    <property type="match status" value="1"/>
</dbReference>
<dbReference type="InterPro" id="IPR058670">
    <property type="entry name" value="PTPase_dom"/>
</dbReference>
<accession>A0A2W4XQX8</accession>
<dbReference type="Pfam" id="PF01424">
    <property type="entry name" value="R3H"/>
    <property type="match status" value="1"/>
</dbReference>
<dbReference type="InterPro" id="IPR045735">
    <property type="entry name" value="Spore_III_AA_AAA+_ATPase"/>
</dbReference>
<feature type="region of interest" description="Disordered" evidence="3">
    <location>
        <begin position="1"/>
        <end position="49"/>
    </location>
</feature>
<proteinExistence type="predicted"/>
<feature type="domain" description="R3H" evidence="4">
    <location>
        <begin position="624"/>
        <end position="688"/>
    </location>
</feature>
<sequence>MPSFDDDLFERSPSAEPNQVDSAPANTDNSLGNSADNSPSTPPLPLPEITDDLPQMLAIFPDYIRLPLRQHPRFNQLIEIVLDLGRLPEARFSDAVEYLSETPVSKADLQHCTDRVGHFGGDNRAGLEKTLHRISAIRNRSGDVIGLTCRVGRAVFGTIGMIRDLVETGGSILMLGRPGVGKTTALREIARVLADDLMKRVVIIDTSNEIAGDGDIPHPAIGRARRMQVAKPELQHQVMIEAVENHMPEVIVIDEIGTELEAIAARTIAERGVQLVGTAHGNRLENLIKNPTLSDLVGGIQSVTLGDDEARRRGSQKSVLERKAPPTFDIAVEMHERQRWVVHEDVSNTVDYLLRGQVPGQQVREIGEDSQIVITNELPGHSGLVAPAMRTNRRGQLSPGHLNSQNLRVQANLGGVSAGGASAGGWRSSGKMRPPVAPLGSDSFGKRASRPSIILDEQQRLQSLLNDTLDNTVVQLPVGANRVMADRRMADDLNDRHQQAETLANEPWATTESALAEDDSDFTCIYAYGISRQQLDHVVRTLELPVRFTKDLGSADAVLALRSHLKNHSKLKDVAKARQVPVYTVKSNSIPQITRSLRRVLDLDDDGESAEAINLDLFVRSGADDELEALEEARLAVEQIVIPKHQPVELLPRSPKIRKMQHELAEHYRLKSLSFGDEPNRRLRIYPA</sequence>
<reference evidence="5 6" key="2">
    <citation type="submission" date="2018-06" db="EMBL/GenBank/DDBJ databases">
        <title>Metagenomic assembly of (sub)arctic Cyanobacteria and their associated microbiome from non-axenic cultures.</title>
        <authorList>
            <person name="Baurain D."/>
        </authorList>
    </citation>
    <scope>NUCLEOTIDE SEQUENCE [LARGE SCALE GENOMIC DNA]</scope>
    <source>
        <strain evidence="5">ULC027bin1</strain>
    </source>
</reference>
<dbReference type="InterPro" id="IPR003593">
    <property type="entry name" value="AAA+_ATPase"/>
</dbReference>
<dbReference type="EMBL" id="QBMP01000023">
    <property type="protein sequence ID" value="PZO59334.1"/>
    <property type="molecule type" value="Genomic_DNA"/>
</dbReference>
<evidence type="ECO:0000256" key="2">
    <source>
        <dbReference type="ARBA" id="ARBA00022840"/>
    </source>
</evidence>
<dbReference type="SMART" id="SM00382">
    <property type="entry name" value="AAA"/>
    <property type="match status" value="1"/>
</dbReference>
<evidence type="ECO:0000256" key="3">
    <source>
        <dbReference type="SAM" id="MobiDB-lite"/>
    </source>
</evidence>
<dbReference type="InterPro" id="IPR027417">
    <property type="entry name" value="P-loop_NTPase"/>
</dbReference>
<dbReference type="PROSITE" id="PS51061">
    <property type="entry name" value="R3H"/>
    <property type="match status" value="1"/>
</dbReference>
<gene>
    <name evidence="5" type="ORF">DCF15_03820</name>
</gene>
<dbReference type="Pfam" id="PF25516">
    <property type="entry name" value="PTPase"/>
    <property type="match status" value="1"/>
</dbReference>
<evidence type="ECO:0000313" key="6">
    <source>
        <dbReference type="Proteomes" id="UP000249794"/>
    </source>
</evidence>
<dbReference type="CDD" id="cd00009">
    <property type="entry name" value="AAA"/>
    <property type="match status" value="1"/>
</dbReference>
<feature type="compositionally biased region" description="Polar residues" evidence="3">
    <location>
        <begin position="15"/>
        <end position="39"/>
    </location>
</feature>
<dbReference type="SUPFAM" id="SSF52540">
    <property type="entry name" value="P-loop containing nucleoside triphosphate hydrolases"/>
    <property type="match status" value="1"/>
</dbReference>
<reference evidence="6" key="1">
    <citation type="submission" date="2018-04" db="EMBL/GenBank/DDBJ databases">
        <authorList>
            <person name="Cornet L."/>
        </authorList>
    </citation>
    <scope>NUCLEOTIDE SEQUENCE [LARGE SCALE GENOMIC DNA]</scope>
</reference>
<dbReference type="GO" id="GO:0005524">
    <property type="term" value="F:ATP binding"/>
    <property type="evidence" value="ECO:0007669"/>
    <property type="project" value="UniProtKB-KW"/>
</dbReference>
<dbReference type="InterPro" id="IPR001374">
    <property type="entry name" value="R3H_dom"/>
</dbReference>
<dbReference type="GO" id="GO:0003677">
    <property type="term" value="F:DNA binding"/>
    <property type="evidence" value="ECO:0007669"/>
    <property type="project" value="UniProtKB-KW"/>
</dbReference>
<dbReference type="Proteomes" id="UP000249794">
    <property type="component" value="Unassembled WGS sequence"/>
</dbReference>
<dbReference type="InterPro" id="IPR036867">
    <property type="entry name" value="R3H_dom_sf"/>
</dbReference>
<dbReference type="Pfam" id="PF19568">
    <property type="entry name" value="Spore_III_AA"/>
    <property type="match status" value="1"/>
</dbReference>
<dbReference type="SMART" id="SM00393">
    <property type="entry name" value="R3H"/>
    <property type="match status" value="1"/>
</dbReference>
<keyword evidence="1" id="KW-0547">Nucleotide-binding</keyword>